<dbReference type="EMBL" id="VYZN01000069">
    <property type="protein sequence ID" value="KAE9524391.1"/>
    <property type="molecule type" value="Genomic_DNA"/>
</dbReference>
<evidence type="ECO:0000256" key="1">
    <source>
        <dbReference type="ARBA" id="ARBA00004323"/>
    </source>
</evidence>
<evidence type="ECO:0000256" key="3">
    <source>
        <dbReference type="ARBA" id="ARBA00022679"/>
    </source>
</evidence>
<keyword evidence="9" id="KW-0735">Signal-anchor</keyword>
<evidence type="ECO:0000256" key="2">
    <source>
        <dbReference type="ARBA" id="ARBA00006339"/>
    </source>
</evidence>
<dbReference type="Proteomes" id="UP000475862">
    <property type="component" value="Unassembled WGS sequence"/>
</dbReference>
<dbReference type="AlphaFoldDB" id="A0A6G0T392"/>
<keyword evidence="3 9" id="KW-0808">Transferase</keyword>
<dbReference type="PANTHER" id="PTHR12137:SF54">
    <property type="entry name" value="CARBOHYDRATE SULFOTRANSFERASE"/>
    <property type="match status" value="1"/>
</dbReference>
<dbReference type="GO" id="GO:0000139">
    <property type="term" value="C:Golgi membrane"/>
    <property type="evidence" value="ECO:0007669"/>
    <property type="project" value="UniProtKB-SubCell"/>
</dbReference>
<accession>A0A6G0T392</accession>
<evidence type="ECO:0000256" key="8">
    <source>
        <dbReference type="ARBA" id="ARBA00023180"/>
    </source>
</evidence>
<protein>
    <recommendedName>
        <fullName evidence="9">Carbohydrate sulfotransferase</fullName>
        <ecNumber evidence="9">2.8.2.-</ecNumber>
    </recommendedName>
</protein>
<keyword evidence="9" id="KW-0119">Carbohydrate metabolism</keyword>
<dbReference type="GO" id="GO:0016051">
    <property type="term" value="P:carbohydrate biosynthetic process"/>
    <property type="evidence" value="ECO:0007669"/>
    <property type="project" value="InterPro"/>
</dbReference>
<comment type="similarity">
    <text evidence="2 9">Belongs to the sulfotransferase 2 family.</text>
</comment>
<gene>
    <name evidence="10" type="ORF">AGLY_015228</name>
</gene>
<reference evidence="10 11" key="1">
    <citation type="submission" date="2019-08" db="EMBL/GenBank/DDBJ databases">
        <title>The genome of the soybean aphid Biotype 1, its phylome, world population structure and adaptation to the North American continent.</title>
        <authorList>
            <person name="Giordano R."/>
            <person name="Donthu R.K."/>
            <person name="Hernandez A.G."/>
            <person name="Wright C.L."/>
            <person name="Zimin A.V."/>
        </authorList>
    </citation>
    <scope>NUCLEOTIDE SEQUENCE [LARGE SCALE GENOMIC DNA]</scope>
    <source>
        <tissue evidence="10">Whole aphids</tissue>
    </source>
</reference>
<keyword evidence="4" id="KW-0812">Transmembrane</keyword>
<evidence type="ECO:0000256" key="6">
    <source>
        <dbReference type="ARBA" id="ARBA00023034"/>
    </source>
</evidence>
<keyword evidence="6 9" id="KW-0333">Golgi apparatus</keyword>
<name>A0A6G0T392_APHGL</name>
<evidence type="ECO:0000313" key="10">
    <source>
        <dbReference type="EMBL" id="KAE9524391.1"/>
    </source>
</evidence>
<proteinExistence type="inferred from homology"/>
<organism evidence="10 11">
    <name type="scientific">Aphis glycines</name>
    <name type="common">Soybean aphid</name>
    <dbReference type="NCBI Taxonomy" id="307491"/>
    <lineage>
        <taxon>Eukaryota</taxon>
        <taxon>Metazoa</taxon>
        <taxon>Ecdysozoa</taxon>
        <taxon>Arthropoda</taxon>
        <taxon>Hexapoda</taxon>
        <taxon>Insecta</taxon>
        <taxon>Pterygota</taxon>
        <taxon>Neoptera</taxon>
        <taxon>Paraneoptera</taxon>
        <taxon>Hemiptera</taxon>
        <taxon>Sternorrhyncha</taxon>
        <taxon>Aphidomorpha</taxon>
        <taxon>Aphidoidea</taxon>
        <taxon>Aphididae</taxon>
        <taxon>Aphidini</taxon>
        <taxon>Aphis</taxon>
        <taxon>Aphis</taxon>
    </lineage>
</organism>
<dbReference type="Pfam" id="PF03567">
    <property type="entry name" value="Sulfotransfer_2"/>
    <property type="match status" value="1"/>
</dbReference>
<dbReference type="EC" id="2.8.2.-" evidence="9"/>
<dbReference type="GO" id="GO:0008146">
    <property type="term" value="F:sulfotransferase activity"/>
    <property type="evidence" value="ECO:0007669"/>
    <property type="project" value="InterPro"/>
</dbReference>
<comment type="subcellular location">
    <subcellularLocation>
        <location evidence="1 9">Golgi apparatus membrane</location>
        <topology evidence="1 9">Single-pass type II membrane protein</topology>
    </subcellularLocation>
</comment>
<evidence type="ECO:0000256" key="4">
    <source>
        <dbReference type="ARBA" id="ARBA00022692"/>
    </source>
</evidence>
<keyword evidence="11" id="KW-1185">Reference proteome</keyword>
<sequence length="333" mass="39134">MILKIVILCWIIICSTAMLFYTEHFYMNIFKTHDFTNENYDTQSFLERLIYLERQERVSVMCRSFKLPKDDDDYQQAINDSVLLDHILVDNRHKLLYCYVPKVACTNWKRVFMVLSGNSRPDGAPDLSQIPADVVHKPSTLDRLSDYPAARAADMLATYTKFLFVRHPFERLLSAYRNKLEQRHQDSSRYFQSRFGRRIVRRYRANATERSLRHGDDVTFAEFAAFVADTRDTVFNEHWAPIDRLCRPCAVNYDFIGKHESLVEDSEYLLRHVVGAADDVRFPKGPDSNTSTQLVKYFTTLDHDTVLRLYSTFELDFKLFDYNLQNIFGYEVG</sequence>
<dbReference type="InterPro" id="IPR005331">
    <property type="entry name" value="Sulfotransferase"/>
</dbReference>
<comment type="caution">
    <text evidence="10">The sequence shown here is derived from an EMBL/GenBank/DDBJ whole genome shotgun (WGS) entry which is preliminary data.</text>
</comment>
<keyword evidence="8 9" id="KW-0325">Glycoprotein</keyword>
<evidence type="ECO:0000256" key="9">
    <source>
        <dbReference type="RuleBase" id="RU364020"/>
    </source>
</evidence>
<evidence type="ECO:0000313" key="11">
    <source>
        <dbReference type="Proteomes" id="UP000475862"/>
    </source>
</evidence>
<evidence type="ECO:0000256" key="5">
    <source>
        <dbReference type="ARBA" id="ARBA00022989"/>
    </source>
</evidence>
<dbReference type="OrthoDB" id="2019940at2759"/>
<dbReference type="PANTHER" id="PTHR12137">
    <property type="entry name" value="CARBOHYDRATE SULFOTRANSFERASE"/>
    <property type="match status" value="1"/>
</dbReference>
<keyword evidence="5" id="KW-1133">Transmembrane helix</keyword>
<evidence type="ECO:0000256" key="7">
    <source>
        <dbReference type="ARBA" id="ARBA00023136"/>
    </source>
</evidence>
<dbReference type="InterPro" id="IPR018011">
    <property type="entry name" value="Carb_sulfotrans_8-10"/>
</dbReference>
<keyword evidence="7" id="KW-0472">Membrane</keyword>